<evidence type="ECO:0000313" key="3">
    <source>
        <dbReference type="Proteomes" id="UP001367508"/>
    </source>
</evidence>
<feature type="region of interest" description="Disordered" evidence="1">
    <location>
        <begin position="102"/>
        <end position="128"/>
    </location>
</feature>
<name>A0AAN9KVH0_CANGL</name>
<evidence type="ECO:0000256" key="1">
    <source>
        <dbReference type="SAM" id="MobiDB-lite"/>
    </source>
</evidence>
<dbReference type="GO" id="GO:0010089">
    <property type="term" value="P:xylem development"/>
    <property type="evidence" value="ECO:0007669"/>
    <property type="project" value="InterPro"/>
</dbReference>
<keyword evidence="3" id="KW-1185">Reference proteome</keyword>
<gene>
    <name evidence="2" type="ORF">VNO77_28395</name>
</gene>
<dbReference type="InterPro" id="IPR039280">
    <property type="entry name" value="VUP"/>
</dbReference>
<sequence>MSSISKAPSSKNMNTECESSDESGWTKYFEDFSNSHNIEDHNCYISSSAVHTSSSSLISDAASLPTAKTLNNCTQAQKYGNGTSFKQREKIKTTLFDEALEDTASSPVNTSPKEKGNTSGERIENKDLCFNGRDSDHTELKKKGLRLVSLSMIVKYLC</sequence>
<protein>
    <submittedName>
        <fullName evidence="2">Uncharacterized protein</fullName>
    </submittedName>
</protein>
<dbReference type="EMBL" id="JAYMYQ010000006">
    <property type="protein sequence ID" value="KAK7324660.1"/>
    <property type="molecule type" value="Genomic_DNA"/>
</dbReference>
<feature type="compositionally biased region" description="Polar residues" evidence="1">
    <location>
        <begin position="1"/>
        <end position="17"/>
    </location>
</feature>
<feature type="compositionally biased region" description="Basic and acidic residues" evidence="1">
    <location>
        <begin position="112"/>
        <end position="128"/>
    </location>
</feature>
<feature type="region of interest" description="Disordered" evidence="1">
    <location>
        <begin position="1"/>
        <end position="23"/>
    </location>
</feature>
<organism evidence="2 3">
    <name type="scientific">Canavalia gladiata</name>
    <name type="common">Sword bean</name>
    <name type="synonym">Dolichos gladiatus</name>
    <dbReference type="NCBI Taxonomy" id="3824"/>
    <lineage>
        <taxon>Eukaryota</taxon>
        <taxon>Viridiplantae</taxon>
        <taxon>Streptophyta</taxon>
        <taxon>Embryophyta</taxon>
        <taxon>Tracheophyta</taxon>
        <taxon>Spermatophyta</taxon>
        <taxon>Magnoliopsida</taxon>
        <taxon>eudicotyledons</taxon>
        <taxon>Gunneridae</taxon>
        <taxon>Pentapetalae</taxon>
        <taxon>rosids</taxon>
        <taxon>fabids</taxon>
        <taxon>Fabales</taxon>
        <taxon>Fabaceae</taxon>
        <taxon>Papilionoideae</taxon>
        <taxon>50 kb inversion clade</taxon>
        <taxon>NPAAA clade</taxon>
        <taxon>indigoferoid/millettioid clade</taxon>
        <taxon>Phaseoleae</taxon>
        <taxon>Canavalia</taxon>
    </lineage>
</organism>
<dbReference type="Proteomes" id="UP001367508">
    <property type="component" value="Unassembled WGS sequence"/>
</dbReference>
<comment type="caution">
    <text evidence="2">The sequence shown here is derived from an EMBL/GenBank/DDBJ whole genome shotgun (WGS) entry which is preliminary data.</text>
</comment>
<proteinExistence type="predicted"/>
<evidence type="ECO:0000313" key="2">
    <source>
        <dbReference type="EMBL" id="KAK7324660.1"/>
    </source>
</evidence>
<reference evidence="2 3" key="1">
    <citation type="submission" date="2024-01" db="EMBL/GenBank/DDBJ databases">
        <title>The genomes of 5 underutilized Papilionoideae crops provide insights into root nodulation and disease resistanc.</title>
        <authorList>
            <person name="Jiang F."/>
        </authorList>
    </citation>
    <scope>NUCLEOTIDE SEQUENCE [LARGE SCALE GENOMIC DNA]</scope>
    <source>
        <strain evidence="2">LVBAO_FW01</strain>
        <tissue evidence="2">Leaves</tissue>
    </source>
</reference>
<accession>A0AAN9KVH0</accession>
<dbReference type="PANTHER" id="PTHR33974:SF18">
    <property type="match status" value="1"/>
</dbReference>
<dbReference type="AlphaFoldDB" id="A0AAN9KVH0"/>
<dbReference type="PANTHER" id="PTHR33974">
    <property type="entry name" value="VASCULAR-RELATED UNKNOWN PROTEIN 1-RELATED"/>
    <property type="match status" value="1"/>
</dbReference>